<evidence type="ECO:0000313" key="1">
    <source>
        <dbReference type="EMBL" id="BBZ44999.1"/>
    </source>
</evidence>
<dbReference type="Proteomes" id="UP000467105">
    <property type="component" value="Chromosome"/>
</dbReference>
<gene>
    <name evidence="1" type="ORF">MPRM_22800</name>
</gene>
<accession>A0A7I7YTF6</accession>
<dbReference type="EMBL" id="AP022614">
    <property type="protein sequence ID" value="BBZ44999.1"/>
    <property type="molecule type" value="Genomic_DNA"/>
</dbReference>
<name>A0A7I7YTF6_9MYCO</name>
<reference evidence="1 2" key="1">
    <citation type="journal article" date="2019" name="Emerg. Microbes Infect.">
        <title>Comprehensive subspecies identification of 175 nontuberculous mycobacteria species based on 7547 genomic profiles.</title>
        <authorList>
            <person name="Matsumoto Y."/>
            <person name="Kinjo T."/>
            <person name="Motooka D."/>
            <person name="Nabeya D."/>
            <person name="Jung N."/>
            <person name="Uechi K."/>
            <person name="Horii T."/>
            <person name="Iida T."/>
            <person name="Fujita J."/>
            <person name="Nakamura S."/>
        </authorList>
    </citation>
    <scope>NUCLEOTIDE SEQUENCE [LARGE SCALE GENOMIC DNA]</scope>
    <source>
        <strain evidence="1 2">JCM 14742</strain>
    </source>
</reference>
<dbReference type="AlphaFoldDB" id="A0A7I7YTF6"/>
<proteinExistence type="predicted"/>
<evidence type="ECO:0000313" key="2">
    <source>
        <dbReference type="Proteomes" id="UP000467105"/>
    </source>
</evidence>
<organism evidence="1 2">
    <name type="scientific">Mycobacterium parmense</name>
    <dbReference type="NCBI Taxonomy" id="185642"/>
    <lineage>
        <taxon>Bacteria</taxon>
        <taxon>Bacillati</taxon>
        <taxon>Actinomycetota</taxon>
        <taxon>Actinomycetes</taxon>
        <taxon>Mycobacteriales</taxon>
        <taxon>Mycobacteriaceae</taxon>
        <taxon>Mycobacterium</taxon>
        <taxon>Mycobacterium simiae complex</taxon>
    </lineage>
</organism>
<protein>
    <submittedName>
        <fullName evidence="1">Uncharacterized protein</fullName>
    </submittedName>
</protein>
<keyword evidence="2" id="KW-1185">Reference proteome</keyword>
<sequence length="133" mass="13918">MAALSVFVALIAGSSLRPKYSAAELPEPAAWSQATTGSGATGAVGYQLRPQAAARNDHGLLSGATPLSAKPFHSMWMTHDRPAMWPRLPGDHAWPAPPASFTSSARRPGIAVSAWPPSGAARDPLSRFCVARC</sequence>